<organism evidence="2">
    <name type="scientific">Populus davidiana</name>
    <dbReference type="NCBI Taxonomy" id="266767"/>
    <lineage>
        <taxon>Eukaryota</taxon>
        <taxon>Viridiplantae</taxon>
        <taxon>Streptophyta</taxon>
        <taxon>Embryophyta</taxon>
        <taxon>Tracheophyta</taxon>
        <taxon>Spermatophyta</taxon>
        <taxon>Magnoliopsida</taxon>
        <taxon>eudicotyledons</taxon>
        <taxon>Gunneridae</taxon>
        <taxon>Pentapetalae</taxon>
        <taxon>rosids</taxon>
        <taxon>fabids</taxon>
        <taxon>Malpighiales</taxon>
        <taxon>Salicaceae</taxon>
        <taxon>Saliceae</taxon>
        <taxon>Populus</taxon>
    </lineage>
</organism>
<keyword evidence="1" id="KW-1133">Transmembrane helix</keyword>
<feature type="transmembrane region" description="Helical" evidence="1">
    <location>
        <begin position="64"/>
        <end position="84"/>
    </location>
</feature>
<evidence type="ECO:0000256" key="1">
    <source>
        <dbReference type="SAM" id="Phobius"/>
    </source>
</evidence>
<sequence>MEGLLKFVRQDTKPGPSLSGNSYNLSEKVGLTAALSPPDQSRVLITRPPRQMVSLWTCSETCEIFFYVGIVTGFVVGIVVGYELKTRVRRWLLSWLKDD</sequence>
<evidence type="ECO:0000313" key="2">
    <source>
        <dbReference type="EMBL" id="NUU87246.1"/>
    </source>
</evidence>
<keyword evidence="1" id="KW-0812">Transmembrane</keyword>
<accession>A0A6M2ETB4</accession>
<proteinExistence type="predicted"/>
<name>A0A6M2ETB4_9ROSI</name>
<dbReference type="EMBL" id="GILB01006913">
    <property type="protein sequence ID" value="NUU87246.1"/>
    <property type="molecule type" value="Transcribed_RNA"/>
</dbReference>
<keyword evidence="1" id="KW-0472">Membrane</keyword>
<reference evidence="2" key="1">
    <citation type="submission" date="2020-03" db="EMBL/GenBank/DDBJ databases">
        <authorList>
            <person name="Zhang R."/>
        </authorList>
    </citation>
    <scope>NUCLEOTIDE SEQUENCE</scope>
</reference>
<protein>
    <submittedName>
        <fullName evidence="2">Uncharacterized protein</fullName>
    </submittedName>
</protein>
<dbReference type="AlphaFoldDB" id="A0A6M2ETB4"/>